<evidence type="ECO:0000313" key="2">
    <source>
        <dbReference type="EMBL" id="MDX6807458.1"/>
    </source>
</evidence>
<organism evidence="2 3">
    <name type="scientific">Terrihabitans rhizophilus</name>
    <dbReference type="NCBI Taxonomy" id="3092662"/>
    <lineage>
        <taxon>Bacteria</taxon>
        <taxon>Pseudomonadati</taxon>
        <taxon>Pseudomonadota</taxon>
        <taxon>Alphaproteobacteria</taxon>
        <taxon>Hyphomicrobiales</taxon>
        <taxon>Terrihabitans</taxon>
    </lineage>
</organism>
<accession>A0ABU4RRH7</accession>
<sequence length="365" mass="39627">MITRRDLIITGAAATAAALILPRMSFAEEAVFAPEPGAWRSFDVTTRLELAGAGKAQAWLPLTSVNESEWTRPGESRWDTNAISAERVRDPKHGADMLHLVFKSGETAPRAEVTSRVQLRDRNWAADRDEPRALTETERALYLEATELMPTDGIVKETAEKAIAGRTTDQEKAEAIYQWVVDNTFRNAKTRGCGTGDVASMLRSGNLGGKCADLNALYVALVRAAGIPARDIYGIRVAPSRFGYKSLGAGSATVTKSQHCRAEVWLEGRGWVATDPADVRKVVLEEPPGNNGVDAPKVVAARRALFGAWEGNWMGYNTAHDVVLPGSDHKVAFLMYPQAEIAGALLDCLDPDSFRYSITAAEVQA</sequence>
<dbReference type="RefSeq" id="WP_319845594.1">
    <property type="nucleotide sequence ID" value="NZ_JAXAFJ010000012.1"/>
</dbReference>
<dbReference type="InterPro" id="IPR038765">
    <property type="entry name" value="Papain-like_cys_pep_sf"/>
</dbReference>
<reference evidence="2 3" key="1">
    <citation type="submission" date="2023-11" db="EMBL/GenBank/DDBJ databases">
        <authorList>
            <person name="Bao R."/>
        </authorList>
    </citation>
    <scope>NUCLEOTIDE SEQUENCE [LARGE SCALE GENOMIC DNA]</scope>
    <source>
        <strain evidence="2 3">PJ23</strain>
    </source>
</reference>
<dbReference type="InterPro" id="IPR002931">
    <property type="entry name" value="Transglutaminase-like"/>
</dbReference>
<protein>
    <submittedName>
        <fullName evidence="2">Transglutaminase-like domain-containing protein</fullName>
    </submittedName>
</protein>
<dbReference type="PANTHER" id="PTHR38339:SF1">
    <property type="entry name" value="TRANSGLUTAMINASE-LIKE DOMAIN-CONTAINING PROTEIN"/>
    <property type="match status" value="1"/>
</dbReference>
<dbReference type="EMBL" id="JAXAFJ010000012">
    <property type="protein sequence ID" value="MDX6807458.1"/>
    <property type="molecule type" value="Genomic_DNA"/>
</dbReference>
<feature type="domain" description="Transglutaminase-like" evidence="1">
    <location>
        <begin position="203"/>
        <end position="278"/>
    </location>
</feature>
<evidence type="ECO:0000259" key="1">
    <source>
        <dbReference type="SMART" id="SM00460"/>
    </source>
</evidence>
<proteinExistence type="predicted"/>
<dbReference type="Gene3D" id="3.10.620.30">
    <property type="match status" value="1"/>
</dbReference>
<dbReference type="SUPFAM" id="SSF54001">
    <property type="entry name" value="Cysteine proteinases"/>
    <property type="match status" value="1"/>
</dbReference>
<keyword evidence="3" id="KW-1185">Reference proteome</keyword>
<name>A0ABU4RRH7_9HYPH</name>
<gene>
    <name evidence="2" type="ORF">SCD90_15430</name>
</gene>
<comment type="caution">
    <text evidence="2">The sequence shown here is derived from an EMBL/GenBank/DDBJ whole genome shotgun (WGS) entry which is preliminary data.</text>
</comment>
<dbReference type="Proteomes" id="UP001274321">
    <property type="component" value="Unassembled WGS sequence"/>
</dbReference>
<dbReference type="InterPro" id="IPR006311">
    <property type="entry name" value="TAT_signal"/>
</dbReference>
<dbReference type="PANTHER" id="PTHR38339">
    <property type="entry name" value="TRANSGLUTAMINASE DOMAIN PROTEIN"/>
    <property type="match status" value="1"/>
</dbReference>
<dbReference type="Pfam" id="PF01841">
    <property type="entry name" value="Transglut_core"/>
    <property type="match status" value="1"/>
</dbReference>
<dbReference type="PROSITE" id="PS51318">
    <property type="entry name" value="TAT"/>
    <property type="match status" value="1"/>
</dbReference>
<evidence type="ECO:0000313" key="3">
    <source>
        <dbReference type="Proteomes" id="UP001274321"/>
    </source>
</evidence>
<dbReference type="SMART" id="SM00460">
    <property type="entry name" value="TGc"/>
    <property type="match status" value="1"/>
</dbReference>